<dbReference type="GO" id="GO:0005813">
    <property type="term" value="C:centrosome"/>
    <property type="evidence" value="ECO:0007669"/>
    <property type="project" value="TreeGrafter"/>
</dbReference>
<proteinExistence type="inferred from homology"/>
<evidence type="ECO:0000256" key="2">
    <source>
        <dbReference type="SAM" id="MobiDB-lite"/>
    </source>
</evidence>
<dbReference type="GO" id="GO:0060271">
    <property type="term" value="P:cilium assembly"/>
    <property type="evidence" value="ECO:0007669"/>
    <property type="project" value="TreeGrafter"/>
</dbReference>
<organism evidence="3 4">
    <name type="scientific">Athene cunicularia</name>
    <name type="common">Burrowing owl</name>
    <name type="synonym">Speotyto cunicularia</name>
    <dbReference type="NCBI Taxonomy" id="194338"/>
    <lineage>
        <taxon>Eukaryota</taxon>
        <taxon>Metazoa</taxon>
        <taxon>Chordata</taxon>
        <taxon>Craniata</taxon>
        <taxon>Vertebrata</taxon>
        <taxon>Euteleostomi</taxon>
        <taxon>Archelosauria</taxon>
        <taxon>Archosauria</taxon>
        <taxon>Dinosauria</taxon>
        <taxon>Saurischia</taxon>
        <taxon>Theropoda</taxon>
        <taxon>Coelurosauria</taxon>
        <taxon>Aves</taxon>
        <taxon>Neognathae</taxon>
        <taxon>Neoaves</taxon>
        <taxon>Telluraves</taxon>
        <taxon>Strigiformes</taxon>
        <taxon>Strigidae</taxon>
        <taxon>Athene</taxon>
    </lineage>
</organism>
<dbReference type="PANTHER" id="PTHR10331">
    <property type="entry name" value="T COMPLEX PROTEIN 10"/>
    <property type="match status" value="1"/>
</dbReference>
<reference evidence="3" key="1">
    <citation type="submission" date="2025-08" db="UniProtKB">
        <authorList>
            <consortium name="Ensembl"/>
        </authorList>
    </citation>
    <scope>IDENTIFICATION</scope>
</reference>
<protein>
    <submittedName>
        <fullName evidence="3">Uncharacterized protein</fullName>
    </submittedName>
</protein>
<reference evidence="3" key="2">
    <citation type="submission" date="2025-09" db="UniProtKB">
        <authorList>
            <consortium name="Ensembl"/>
        </authorList>
    </citation>
    <scope>IDENTIFICATION</scope>
</reference>
<keyword evidence="4" id="KW-1185">Reference proteome</keyword>
<name>A0A663LTT2_ATHCN</name>
<feature type="compositionally biased region" description="Polar residues" evidence="2">
    <location>
        <begin position="1"/>
        <end position="13"/>
    </location>
</feature>
<dbReference type="Ensembl" id="ENSACUT00000003083.1">
    <property type="protein sequence ID" value="ENSACUP00000002902.1"/>
    <property type="gene ID" value="ENSACUG00000002019.1"/>
</dbReference>
<accession>A0A663LTT2</accession>
<feature type="compositionally biased region" description="Basic and acidic residues" evidence="2">
    <location>
        <begin position="35"/>
        <end position="45"/>
    </location>
</feature>
<feature type="region of interest" description="Disordered" evidence="2">
    <location>
        <begin position="74"/>
        <end position="131"/>
    </location>
</feature>
<feature type="region of interest" description="Disordered" evidence="2">
    <location>
        <begin position="1"/>
        <end position="45"/>
    </location>
</feature>
<dbReference type="GO" id="GO:0005814">
    <property type="term" value="C:centriole"/>
    <property type="evidence" value="ECO:0007669"/>
    <property type="project" value="TreeGrafter"/>
</dbReference>
<dbReference type="InterPro" id="IPR026581">
    <property type="entry name" value="TCP10L/CENPJ"/>
</dbReference>
<evidence type="ECO:0000313" key="4">
    <source>
        <dbReference type="Proteomes" id="UP000472269"/>
    </source>
</evidence>
<dbReference type="GO" id="GO:0061511">
    <property type="term" value="P:centriole elongation"/>
    <property type="evidence" value="ECO:0007669"/>
    <property type="project" value="TreeGrafter"/>
</dbReference>
<evidence type="ECO:0000313" key="3">
    <source>
        <dbReference type="Ensembl" id="ENSACUP00000002902.1"/>
    </source>
</evidence>
<dbReference type="PANTHER" id="PTHR10331:SF23">
    <property type="entry name" value="CENTROMERE PROTEIN J"/>
    <property type="match status" value="1"/>
</dbReference>
<sequence>MTASPALKSNQWIINEDKGECNGDTTADSESEFETTLKKTSDHQRSVSCTSRNKFEFDDERTWSDLDENYVNSDLPGKYTKTPLEMDFSSKNDTTVPDKAVKRKVASKKGDEMSKESAVDSDSNGPPVSNLMMKLFPSLKPKQKRSCHLERVIKSNVEQEPGERTDLCFKLCSNK</sequence>
<dbReference type="Proteomes" id="UP000472269">
    <property type="component" value="Unplaced"/>
</dbReference>
<comment type="similarity">
    <text evidence="1">Belongs to the TCP10 family.</text>
</comment>
<dbReference type="AlphaFoldDB" id="A0A663LTT2"/>
<dbReference type="OMA" id="KGERNIK"/>
<feature type="compositionally biased region" description="Basic and acidic residues" evidence="2">
    <location>
        <begin position="108"/>
        <end position="118"/>
    </location>
</feature>
<evidence type="ECO:0000256" key="1">
    <source>
        <dbReference type="ARBA" id="ARBA00005627"/>
    </source>
</evidence>
<dbReference type="GO" id="GO:0015631">
    <property type="term" value="F:tubulin binding"/>
    <property type="evidence" value="ECO:0007669"/>
    <property type="project" value="TreeGrafter"/>
</dbReference>